<organism evidence="2 3">
    <name type="scientific">Peribacillus glennii</name>
    <dbReference type="NCBI Taxonomy" id="2303991"/>
    <lineage>
        <taxon>Bacteria</taxon>
        <taxon>Bacillati</taxon>
        <taxon>Bacillota</taxon>
        <taxon>Bacilli</taxon>
        <taxon>Bacillales</taxon>
        <taxon>Bacillaceae</taxon>
        <taxon>Peribacillus</taxon>
    </lineage>
</organism>
<comment type="caution">
    <text evidence="2">The sequence shown here is derived from an EMBL/GenBank/DDBJ whole genome shotgun (WGS) entry which is preliminary data.</text>
</comment>
<feature type="region of interest" description="Disordered" evidence="1">
    <location>
        <begin position="1"/>
        <end position="20"/>
    </location>
</feature>
<keyword evidence="3" id="KW-1185">Reference proteome</keyword>
<name>A0A372LHT8_9BACI</name>
<accession>A0A372LHT8</accession>
<evidence type="ECO:0000313" key="2">
    <source>
        <dbReference type="EMBL" id="RFU65851.1"/>
    </source>
</evidence>
<evidence type="ECO:0000256" key="1">
    <source>
        <dbReference type="SAM" id="MobiDB-lite"/>
    </source>
</evidence>
<evidence type="ECO:0000313" key="3">
    <source>
        <dbReference type="Proteomes" id="UP000262939"/>
    </source>
</evidence>
<protein>
    <recommendedName>
        <fullName evidence="4">Aminotransferase class V-fold PLP-dependent enzyme</fullName>
    </recommendedName>
</protein>
<gene>
    <name evidence="2" type="ORF">D0466_08285</name>
</gene>
<sequence length="71" mass="7592">MNKNARAIGRQDPSKTLTAIGKSDKAGKGLIRISLGKDTTQSDINGLACTIFKIVKEGIWHQNSRGCPPAL</sequence>
<dbReference type="EMBL" id="QVTD01000003">
    <property type="protein sequence ID" value="RFU65851.1"/>
    <property type="molecule type" value="Genomic_DNA"/>
</dbReference>
<evidence type="ECO:0008006" key="4">
    <source>
        <dbReference type="Google" id="ProtNLM"/>
    </source>
</evidence>
<reference evidence="2 3" key="1">
    <citation type="submission" date="2018-08" db="EMBL/GenBank/DDBJ databases">
        <title>Bacillus chawlae sp. nov., Bacillus glennii sp. nov., and Bacillus saganii sp. nov. Isolated from the Vehicle Assembly Building at Kennedy Space Center where the Viking Spacecraft were Assembled.</title>
        <authorList>
            <person name="Seuylemezian A."/>
            <person name="Vaishampayan P."/>
        </authorList>
    </citation>
    <scope>NUCLEOTIDE SEQUENCE [LARGE SCALE GENOMIC DNA]</scope>
    <source>
        <strain evidence="2 3">V44-8</strain>
    </source>
</reference>
<dbReference type="AlphaFoldDB" id="A0A372LHT8"/>
<dbReference type="Proteomes" id="UP000262939">
    <property type="component" value="Unassembled WGS sequence"/>
</dbReference>
<proteinExistence type="predicted"/>
<dbReference type="InterPro" id="IPR015422">
    <property type="entry name" value="PyrdxlP-dep_Trfase_small"/>
</dbReference>
<dbReference type="Gene3D" id="3.90.1150.10">
    <property type="entry name" value="Aspartate Aminotransferase, domain 1"/>
    <property type="match status" value="1"/>
</dbReference>